<feature type="region of interest" description="Disordered" evidence="1">
    <location>
        <begin position="1"/>
        <end position="78"/>
    </location>
</feature>
<evidence type="ECO:0000313" key="2">
    <source>
        <dbReference type="EMBL" id="RCS24706.1"/>
    </source>
</evidence>
<dbReference type="AlphaFoldDB" id="A0A368K5P1"/>
<protein>
    <submittedName>
        <fullName evidence="2">Uncharacterized protein</fullName>
    </submittedName>
</protein>
<feature type="compositionally biased region" description="Basic and acidic residues" evidence="1">
    <location>
        <begin position="1"/>
        <end position="18"/>
    </location>
</feature>
<dbReference type="EMBL" id="QOZG01000002">
    <property type="protein sequence ID" value="RCS24706.1"/>
    <property type="molecule type" value="Genomic_DNA"/>
</dbReference>
<gene>
    <name evidence="2" type="ORF">DUT91_04300</name>
</gene>
<comment type="caution">
    <text evidence="2">The sequence shown here is derived from an EMBL/GenBank/DDBJ whole genome shotgun (WGS) entry which is preliminary data.</text>
</comment>
<dbReference type="RefSeq" id="WP_114439153.1">
    <property type="nucleotide sequence ID" value="NZ_QOZG01000002.1"/>
</dbReference>
<feature type="compositionally biased region" description="Basic residues" evidence="1">
    <location>
        <begin position="69"/>
        <end position="78"/>
    </location>
</feature>
<feature type="compositionally biased region" description="Basic and acidic residues" evidence="1">
    <location>
        <begin position="34"/>
        <end position="61"/>
    </location>
</feature>
<evidence type="ECO:0000256" key="1">
    <source>
        <dbReference type="SAM" id="MobiDB-lite"/>
    </source>
</evidence>
<proteinExistence type="predicted"/>
<name>A0A368K5P1_9HYPH</name>
<dbReference type="OrthoDB" id="8087525at2"/>
<accession>A0A368K5P1</accession>
<reference evidence="2 3" key="1">
    <citation type="submission" date="2018-07" db="EMBL/GenBank/DDBJ databases">
        <title>The draft genome of Phyllobacterium salinisoli.</title>
        <authorList>
            <person name="Liu L."/>
            <person name="Li L."/>
            <person name="Zhang X."/>
            <person name="Liang L."/>
        </authorList>
    </citation>
    <scope>NUCLEOTIDE SEQUENCE [LARGE SCALE GENOMIC DNA]</scope>
    <source>
        <strain evidence="2 3">LLAN61</strain>
    </source>
</reference>
<sequence length="78" mass="8771">MSKKITRDNLFKPTRSESKSATTDNAARNILDTETSRREAKTARLKEARLAKEAADREKSLAEPTAKVAKVKKRTKPE</sequence>
<evidence type="ECO:0000313" key="3">
    <source>
        <dbReference type="Proteomes" id="UP000253420"/>
    </source>
</evidence>
<keyword evidence="3" id="KW-1185">Reference proteome</keyword>
<dbReference type="Proteomes" id="UP000253420">
    <property type="component" value="Unassembled WGS sequence"/>
</dbReference>
<organism evidence="2 3">
    <name type="scientific">Phyllobacterium salinisoli</name>
    <dbReference type="NCBI Taxonomy" id="1899321"/>
    <lineage>
        <taxon>Bacteria</taxon>
        <taxon>Pseudomonadati</taxon>
        <taxon>Pseudomonadota</taxon>
        <taxon>Alphaproteobacteria</taxon>
        <taxon>Hyphomicrobiales</taxon>
        <taxon>Phyllobacteriaceae</taxon>
        <taxon>Phyllobacterium</taxon>
    </lineage>
</organism>